<dbReference type="Proteomes" id="UP000009325">
    <property type="component" value="Unassembled WGS sequence"/>
</dbReference>
<organism evidence="1 2">
    <name type="scientific">Lactobacillus equicursoris 66c</name>
    <dbReference type="NCBI Taxonomy" id="872326"/>
    <lineage>
        <taxon>Bacteria</taxon>
        <taxon>Bacillati</taxon>
        <taxon>Bacillota</taxon>
        <taxon>Bacilli</taxon>
        <taxon>Lactobacillales</taxon>
        <taxon>Lactobacillaceae</taxon>
        <taxon>Lactobacillus</taxon>
    </lineage>
</organism>
<dbReference type="EMBL" id="CALZ01000109">
    <property type="protein sequence ID" value="CCK83999.1"/>
    <property type="molecule type" value="Genomic_DNA"/>
</dbReference>
<proteinExistence type="predicted"/>
<protein>
    <submittedName>
        <fullName evidence="1">Uncharacterized protein</fullName>
    </submittedName>
</protein>
<reference evidence="1 2" key="1">
    <citation type="submission" date="2012-08" db="EMBL/GenBank/DDBJ databases">
        <title>Draft Genome Sequences of Lactobacillus equicursoris CIP 110162T, isolated from thoroughbred racehorse feces and Lactobacillus sp. CRBIP 24.137 isolated from urine of human.</title>
        <authorList>
            <person name="Cousin S."/>
            <person name="Loux V."/>
            <person name="Ma L."/>
            <person name="Creno S."/>
            <person name="Clermont D."/>
            <person name="Bizet C."/>
            <person name="Bouchier C."/>
        </authorList>
    </citation>
    <scope>NUCLEOTIDE SEQUENCE [LARGE SCALE GENOMIC DNA]</scope>
    <source>
        <strain evidence="1 2">66c</strain>
    </source>
</reference>
<evidence type="ECO:0000313" key="1">
    <source>
        <dbReference type="EMBL" id="CCK83999.1"/>
    </source>
</evidence>
<sequence length="117" mass="13578">MFEVLIEFRFKESAYIMSQIASFAKHAVQPIKKAFHYLFAYDPDRLAIMPDELSENLQHLQEAMLNRSYALITLNDGSWKVGKITKRLSASRFVFRDADSKIFYLLTVNDVLTVELP</sequence>
<comment type="caution">
    <text evidence="1">The sequence shown here is derived from an EMBL/GenBank/DDBJ whole genome shotgun (WGS) entry which is preliminary data.</text>
</comment>
<gene>
    <name evidence="1" type="ORF">BN146_07070</name>
</gene>
<name>K0NQ47_9LACO</name>
<dbReference type="AlphaFoldDB" id="K0NQ47"/>
<evidence type="ECO:0000313" key="2">
    <source>
        <dbReference type="Proteomes" id="UP000009325"/>
    </source>
</evidence>
<accession>K0NQ47</accession>